<dbReference type="RefSeq" id="WP_345328253.1">
    <property type="nucleotide sequence ID" value="NZ_BAABGA010000120.1"/>
</dbReference>
<organism evidence="2 3">
    <name type="scientific">Novipirellula rosea</name>
    <dbReference type="NCBI Taxonomy" id="1031540"/>
    <lineage>
        <taxon>Bacteria</taxon>
        <taxon>Pseudomonadati</taxon>
        <taxon>Planctomycetota</taxon>
        <taxon>Planctomycetia</taxon>
        <taxon>Pirellulales</taxon>
        <taxon>Pirellulaceae</taxon>
        <taxon>Novipirellula</taxon>
    </lineage>
</organism>
<dbReference type="EMBL" id="BAABGA010000120">
    <property type="protein sequence ID" value="GAA4472314.1"/>
    <property type="molecule type" value="Genomic_DNA"/>
</dbReference>
<dbReference type="CDD" id="cd00077">
    <property type="entry name" value="HDc"/>
    <property type="match status" value="1"/>
</dbReference>
<evidence type="ECO:0000259" key="1">
    <source>
        <dbReference type="PROSITE" id="PS51832"/>
    </source>
</evidence>
<feature type="domain" description="HD-GYP" evidence="1">
    <location>
        <begin position="172"/>
        <end position="370"/>
    </location>
</feature>
<reference evidence="3" key="1">
    <citation type="journal article" date="2019" name="Int. J. Syst. Evol. Microbiol.">
        <title>The Global Catalogue of Microorganisms (GCM) 10K type strain sequencing project: providing services to taxonomists for standard genome sequencing and annotation.</title>
        <authorList>
            <consortium name="The Broad Institute Genomics Platform"/>
            <consortium name="The Broad Institute Genome Sequencing Center for Infectious Disease"/>
            <person name="Wu L."/>
            <person name="Ma J."/>
        </authorList>
    </citation>
    <scope>NUCLEOTIDE SEQUENCE [LARGE SCALE GENOMIC DNA]</scope>
    <source>
        <strain evidence="3">JCM 17759</strain>
    </source>
</reference>
<dbReference type="Pfam" id="PF13487">
    <property type="entry name" value="HD_5"/>
    <property type="match status" value="1"/>
</dbReference>
<protein>
    <recommendedName>
        <fullName evidence="1">HD-GYP domain-containing protein</fullName>
    </recommendedName>
</protein>
<evidence type="ECO:0000313" key="2">
    <source>
        <dbReference type="EMBL" id="GAA4472314.1"/>
    </source>
</evidence>
<dbReference type="Proteomes" id="UP001500840">
    <property type="component" value="Unassembled WGS sequence"/>
</dbReference>
<proteinExistence type="predicted"/>
<dbReference type="SUPFAM" id="SSF109604">
    <property type="entry name" value="HD-domain/PDEase-like"/>
    <property type="match status" value="1"/>
</dbReference>
<dbReference type="InterPro" id="IPR003607">
    <property type="entry name" value="HD/PDEase_dom"/>
</dbReference>
<accession>A0ABP8NUN2</accession>
<dbReference type="PANTHER" id="PTHR43155">
    <property type="entry name" value="CYCLIC DI-GMP PHOSPHODIESTERASE PA4108-RELATED"/>
    <property type="match status" value="1"/>
</dbReference>
<dbReference type="PANTHER" id="PTHR43155:SF2">
    <property type="entry name" value="CYCLIC DI-GMP PHOSPHODIESTERASE PA4108"/>
    <property type="match status" value="1"/>
</dbReference>
<name>A0ABP8NUN2_9BACT</name>
<comment type="caution">
    <text evidence="2">The sequence shown here is derived from an EMBL/GenBank/DDBJ whole genome shotgun (WGS) entry which is preliminary data.</text>
</comment>
<dbReference type="PROSITE" id="PS51832">
    <property type="entry name" value="HD_GYP"/>
    <property type="match status" value="1"/>
</dbReference>
<dbReference type="Gene3D" id="1.10.3210.10">
    <property type="entry name" value="Hypothetical protein af1432"/>
    <property type="match status" value="1"/>
</dbReference>
<sequence length="425" mass="46463">MSKYRKVSAKLLVPGVKLTSAIPDPENARVRLLGEGMEVTADLILRLQLRGVKSLLLSEKDIAILNAFTPQGRAVKVPPPPAYVKSSTINEQTLILDQHLEADDEPEHENTLPFAARARKPENCSYEPGMTHQWASETSDSIESINQIFDETLATHDGSVAPLHATCQDILRRMTEDVDALVCMACSPFETEYPARHGVHLATMSMAIGSQMGLDEALLIELGVGCLIHDIGMKAIGTGLFSSKHPLSDGMLKRLADHPVRGAEVIGRFGEQVSIGSQMVSYQIHERCDGSGYPRGRHGDAIHPLAKIACVADAFIGMISTRPHRLAIQGYHALVQLLKEMKQGKFDATVVRALLELTSLYPLGSFVELTNEKLGRVIRAGGASFDRPTIEMWDTRQRISSPTVLNLQHDHTIHIVRSIATPAAA</sequence>
<keyword evidence="3" id="KW-1185">Reference proteome</keyword>
<gene>
    <name evidence="2" type="ORF">GCM10023156_68550</name>
</gene>
<dbReference type="InterPro" id="IPR037522">
    <property type="entry name" value="HD_GYP_dom"/>
</dbReference>
<evidence type="ECO:0000313" key="3">
    <source>
        <dbReference type="Proteomes" id="UP001500840"/>
    </source>
</evidence>